<sequence length="110" mass="11712">MASNDFGECGGSDSNRSNFEYGSKDQSSDDEFKSAESVQCSEDSDNDDIAVSKLKYVDKQEGKSTMLTNFATEIGGMFKTSSDTLARSIIEAARIGAVPGTSTVSQDSLI</sequence>
<evidence type="ECO:0000313" key="2">
    <source>
        <dbReference type="EMBL" id="KAJ3107949.1"/>
    </source>
</evidence>
<name>A0AAD5XEJ3_9FUNG</name>
<protein>
    <submittedName>
        <fullName evidence="2">Uncharacterized protein</fullName>
    </submittedName>
</protein>
<gene>
    <name evidence="2" type="ORF">HK100_003502</name>
</gene>
<dbReference type="AlphaFoldDB" id="A0AAD5XEJ3"/>
<evidence type="ECO:0000256" key="1">
    <source>
        <dbReference type="SAM" id="MobiDB-lite"/>
    </source>
</evidence>
<reference evidence="2" key="1">
    <citation type="submission" date="2020-05" db="EMBL/GenBank/DDBJ databases">
        <title>Phylogenomic resolution of chytrid fungi.</title>
        <authorList>
            <person name="Stajich J.E."/>
            <person name="Amses K."/>
            <person name="Simmons R."/>
            <person name="Seto K."/>
            <person name="Myers J."/>
            <person name="Bonds A."/>
            <person name="Quandt C.A."/>
            <person name="Barry K."/>
            <person name="Liu P."/>
            <person name="Grigoriev I."/>
            <person name="Longcore J.E."/>
            <person name="James T.Y."/>
        </authorList>
    </citation>
    <scope>NUCLEOTIDE SEQUENCE</scope>
    <source>
        <strain evidence="2">JEL0513</strain>
    </source>
</reference>
<organism evidence="2 3">
    <name type="scientific">Physocladia obscura</name>
    <dbReference type="NCBI Taxonomy" id="109957"/>
    <lineage>
        <taxon>Eukaryota</taxon>
        <taxon>Fungi</taxon>
        <taxon>Fungi incertae sedis</taxon>
        <taxon>Chytridiomycota</taxon>
        <taxon>Chytridiomycota incertae sedis</taxon>
        <taxon>Chytridiomycetes</taxon>
        <taxon>Chytridiales</taxon>
        <taxon>Chytriomycetaceae</taxon>
        <taxon>Physocladia</taxon>
    </lineage>
</organism>
<keyword evidence="3" id="KW-1185">Reference proteome</keyword>
<proteinExistence type="predicted"/>
<evidence type="ECO:0000313" key="3">
    <source>
        <dbReference type="Proteomes" id="UP001211907"/>
    </source>
</evidence>
<comment type="caution">
    <text evidence="2">The sequence shown here is derived from an EMBL/GenBank/DDBJ whole genome shotgun (WGS) entry which is preliminary data.</text>
</comment>
<feature type="compositionally biased region" description="Basic and acidic residues" evidence="1">
    <location>
        <begin position="22"/>
        <end position="34"/>
    </location>
</feature>
<dbReference type="EMBL" id="JADGJH010001881">
    <property type="protein sequence ID" value="KAJ3107949.1"/>
    <property type="molecule type" value="Genomic_DNA"/>
</dbReference>
<accession>A0AAD5XEJ3</accession>
<dbReference type="Proteomes" id="UP001211907">
    <property type="component" value="Unassembled WGS sequence"/>
</dbReference>
<feature type="region of interest" description="Disordered" evidence="1">
    <location>
        <begin position="1"/>
        <end position="45"/>
    </location>
</feature>